<sequence length="326" mass="36413">MLNIFPSNPADGTLSHLSSTLPQDVREKLINMLLTCLAGSELAVALYDPDDRLQFANPAFRDAYALASDTYPTWEEMLRNCYSTGKGAVIESDDIDAWFADISTRRRCARDRAFEIDLADGRWLRITESMSPEGWLLLVASDITRLKLNERLLERARDSAIHASQIDPLTGGYNRRFIFSRLDEMLKNAQTTCTPLIVAVIDLDHFKDINDTYGHLVGDCLLQHFVAETQRNLRQTDLLGRIGGEEFLLLLPETSLPDAMQMVERLRHAIGNTVALPEWPEVRCNFSAGLTGAGPADTVSSLFQRADQAVYGAKQNGRNRQVAIPS</sequence>
<dbReference type="InterPro" id="IPR043128">
    <property type="entry name" value="Rev_trsase/Diguanyl_cyclase"/>
</dbReference>
<feature type="domain" description="GGDEF" evidence="3">
    <location>
        <begin position="194"/>
        <end position="326"/>
    </location>
</feature>
<dbReference type="EC" id="2.7.7.65" evidence="1"/>
<evidence type="ECO:0000256" key="2">
    <source>
        <dbReference type="ARBA" id="ARBA00034247"/>
    </source>
</evidence>
<evidence type="ECO:0000313" key="4">
    <source>
        <dbReference type="EMBL" id="MBK4735509.1"/>
    </source>
</evidence>
<dbReference type="GO" id="GO:0043709">
    <property type="term" value="P:cell adhesion involved in single-species biofilm formation"/>
    <property type="evidence" value="ECO:0007669"/>
    <property type="project" value="TreeGrafter"/>
</dbReference>
<dbReference type="EMBL" id="JAEPBG010000004">
    <property type="protein sequence ID" value="MBK4735509.1"/>
    <property type="molecule type" value="Genomic_DNA"/>
</dbReference>
<organism evidence="4 5">
    <name type="scientific">Noviherbaspirillum pedocola</name>
    <dbReference type="NCBI Taxonomy" id="2801341"/>
    <lineage>
        <taxon>Bacteria</taxon>
        <taxon>Pseudomonadati</taxon>
        <taxon>Pseudomonadota</taxon>
        <taxon>Betaproteobacteria</taxon>
        <taxon>Burkholderiales</taxon>
        <taxon>Oxalobacteraceae</taxon>
        <taxon>Noviherbaspirillum</taxon>
    </lineage>
</organism>
<dbReference type="GO" id="GO:0005886">
    <property type="term" value="C:plasma membrane"/>
    <property type="evidence" value="ECO:0007669"/>
    <property type="project" value="TreeGrafter"/>
</dbReference>
<evidence type="ECO:0000313" key="5">
    <source>
        <dbReference type="Proteomes" id="UP000622890"/>
    </source>
</evidence>
<dbReference type="GO" id="GO:1902201">
    <property type="term" value="P:negative regulation of bacterial-type flagellum-dependent cell motility"/>
    <property type="evidence" value="ECO:0007669"/>
    <property type="project" value="TreeGrafter"/>
</dbReference>
<dbReference type="Proteomes" id="UP000622890">
    <property type="component" value="Unassembled WGS sequence"/>
</dbReference>
<evidence type="ECO:0000259" key="3">
    <source>
        <dbReference type="PROSITE" id="PS50887"/>
    </source>
</evidence>
<comment type="caution">
    <text evidence="4">The sequence shown here is derived from an EMBL/GenBank/DDBJ whole genome shotgun (WGS) entry which is preliminary data.</text>
</comment>
<evidence type="ECO:0000256" key="1">
    <source>
        <dbReference type="ARBA" id="ARBA00012528"/>
    </source>
</evidence>
<dbReference type="PROSITE" id="PS50887">
    <property type="entry name" value="GGDEF"/>
    <property type="match status" value="1"/>
</dbReference>
<comment type="catalytic activity">
    <reaction evidence="2">
        <text>2 GTP = 3',3'-c-di-GMP + 2 diphosphate</text>
        <dbReference type="Rhea" id="RHEA:24898"/>
        <dbReference type="ChEBI" id="CHEBI:33019"/>
        <dbReference type="ChEBI" id="CHEBI:37565"/>
        <dbReference type="ChEBI" id="CHEBI:58805"/>
        <dbReference type="EC" id="2.7.7.65"/>
    </reaction>
</comment>
<dbReference type="CDD" id="cd01949">
    <property type="entry name" value="GGDEF"/>
    <property type="match status" value="1"/>
</dbReference>
<proteinExistence type="predicted"/>
<dbReference type="RefSeq" id="WP_200592259.1">
    <property type="nucleotide sequence ID" value="NZ_JAEPBG010000004.1"/>
</dbReference>
<dbReference type="InterPro" id="IPR000160">
    <property type="entry name" value="GGDEF_dom"/>
</dbReference>
<reference evidence="4" key="1">
    <citation type="submission" date="2021-01" db="EMBL/GenBank/DDBJ databases">
        <title>Genome sequence of strain Noviherbaspirillum sp. DKR-6.</title>
        <authorList>
            <person name="Chaudhary D.K."/>
        </authorList>
    </citation>
    <scope>NUCLEOTIDE SEQUENCE</scope>
    <source>
        <strain evidence="4">DKR-6</strain>
    </source>
</reference>
<dbReference type="SMART" id="SM00267">
    <property type="entry name" value="GGDEF"/>
    <property type="match status" value="1"/>
</dbReference>
<gene>
    <name evidence="4" type="ORF">JJB74_12870</name>
</gene>
<dbReference type="AlphaFoldDB" id="A0A934SZE5"/>
<dbReference type="InterPro" id="IPR050469">
    <property type="entry name" value="Diguanylate_Cyclase"/>
</dbReference>
<dbReference type="SUPFAM" id="SSF55073">
    <property type="entry name" value="Nucleotide cyclase"/>
    <property type="match status" value="1"/>
</dbReference>
<dbReference type="GO" id="GO:0052621">
    <property type="term" value="F:diguanylate cyclase activity"/>
    <property type="evidence" value="ECO:0007669"/>
    <property type="project" value="UniProtKB-EC"/>
</dbReference>
<protein>
    <recommendedName>
        <fullName evidence="1">diguanylate cyclase</fullName>
        <ecNumber evidence="1">2.7.7.65</ecNumber>
    </recommendedName>
</protein>
<accession>A0A934SZE5</accession>
<dbReference type="Pfam" id="PF12860">
    <property type="entry name" value="PAS_7"/>
    <property type="match status" value="1"/>
</dbReference>
<dbReference type="Gene3D" id="3.30.70.270">
    <property type="match status" value="1"/>
</dbReference>
<dbReference type="FunFam" id="3.30.70.270:FF:000001">
    <property type="entry name" value="Diguanylate cyclase domain protein"/>
    <property type="match status" value="1"/>
</dbReference>
<dbReference type="Pfam" id="PF00990">
    <property type="entry name" value="GGDEF"/>
    <property type="match status" value="1"/>
</dbReference>
<name>A0A934SZE5_9BURK</name>
<dbReference type="NCBIfam" id="TIGR00254">
    <property type="entry name" value="GGDEF"/>
    <property type="match status" value="1"/>
</dbReference>
<dbReference type="PANTHER" id="PTHR45138:SF9">
    <property type="entry name" value="DIGUANYLATE CYCLASE DGCM-RELATED"/>
    <property type="match status" value="1"/>
</dbReference>
<keyword evidence="5" id="KW-1185">Reference proteome</keyword>
<dbReference type="PANTHER" id="PTHR45138">
    <property type="entry name" value="REGULATORY COMPONENTS OF SENSORY TRANSDUCTION SYSTEM"/>
    <property type="match status" value="1"/>
</dbReference>
<dbReference type="InterPro" id="IPR029787">
    <property type="entry name" value="Nucleotide_cyclase"/>
</dbReference>